<name>A0A0P9KJY9_9PSED</name>
<feature type="compositionally biased region" description="Gly residues" evidence="1">
    <location>
        <begin position="6043"/>
        <end position="6053"/>
    </location>
</feature>
<dbReference type="InterPro" id="IPR012334">
    <property type="entry name" value="Pectin_lyas_fold"/>
</dbReference>
<dbReference type="InterPro" id="IPR008638">
    <property type="entry name" value="FhaB/CdiA-like_TPS"/>
</dbReference>
<dbReference type="Gene3D" id="2.160.20.10">
    <property type="entry name" value="Single-stranded right-handed beta-helix, Pectin lyase-like"/>
    <property type="match status" value="1"/>
</dbReference>
<feature type="region of interest" description="Disordered" evidence="1">
    <location>
        <begin position="4837"/>
        <end position="4857"/>
    </location>
</feature>
<sequence length="6167" mass="626567">MFPSEVTYMDVHQLALLARQPSAALIERPSFWGMPKRGLALVLANALFWQPLLVQAEGIVVSGTNTSLNQAGNGVPIVNIAAPNASGLSHNQYQQFNVDSQGVILNNSTNQTQSTQLGGIIVGNANLRGTAASTILNEVVGANASQLKGYTEVAGQAARVIVANPYGISCNGCGFINTPQVTLTTGKPVLDASGQLQRFNVQGGSISIDGVGLNAENVDQFDIITRSAKINAELHAKRLNIIAGRNDVDAQTLNPTALPDDGSAKPELAVDSSALGGMYAGAIRLVGTEAGVGVRLAGNMAASGGDIQIDANGHLSVTQTAASGAVVVKANSAEVNGPVYAGSSLGMTAAGDLITRQNVAARDALSLSAGGQLYNSAVIEAGVNADNSRNGSGDVTLSANGLNNSGSITASRALQATITQTLNNQGATLNGQSGTRIVAGSVDNRQSGRILSQAGTVDINASQLLNSQSGLISSDGNLTITAGSLDNSQQGKLSSSSGLSARISGQLLNQLGLVSANGDLLLNAAGVDNRSAEISSLGSLTSTVGQFNNSEKGRLLANGALQLTSDHLNNQSGSVAGQQGVQLNPGQLTNTGNGSVYGKNNLNLALDGALNNDQGVLRSDGTLDVRAASLSNIAGSVTSGGTASVSASGAVVNRGGQILSDVGLTLSSASLDNSQSGRIAGDGLMLTTGAFDNHLDGRLTSTGALQLTAGQVNNSEAGRIASAMALTAVVTGLNQTNDGRLYSNSDVSLDMNNGLLNNQSGLINAPGQLLLKNLNAVNNRSGKISTANGFTLAATSLDNTDGSILSDKALVVRINQLLTNLRGLVSATGLDLTASSLNNRSGETSSLGTLTANVGQFDNREKGRLLANGALLLTADGLNNLNGVVSGQQGVQLNLGQLNNSGNGSLYAKDALTVTLGGVLVNDQGVVRSDGAMDLNAAGLANTNGSVTSAGTGVLNVNGAVVNQGGQIVSDAQLTLNSGSLDNSRSGRIAGNGVVLNTGAFNNQQSGNLSSTGAMRLTAWQVDNSAAGRIASAMALTAVVTGLNQTNDGRLYSNGDVSLDMSNGLLNNQSGQITAPGQLLLKNLNVVDNQRGKISSANGFTLAATSLDNTDGSLISDKALIVRINQLLNNLRGQISANGVNASAATLDNRLGELSSLGGLTASIGQFDNREKGRLLANGALLLTADGLNNLNGIVSGQQGVQLNLGQLTNTTGGSVYAKDGLGLTLSGALNNDQGVLRSDGSLIASAASLANSAGTVSSAGVASISIKDGVVNQSGQILGDAQLTLDSASLDNSQSGRIASNGLVLTTGAFDNHKDGRLTSTGSLQLNAGLVNNSDAGRIASAMALTAVVTGLDQSNDGRLYSNSDVSLDLSNGVLNNQGGLINAPGQLLLKNLNVVNNQRGEISSTNDFTLAATSLDNTEGSLLGDKALVVRINQMLTNLRGKISANGVNLNAATLDNRNAELSSLGTLSANLGEFDNSSKGRLMANGALLLTASTLNNQNGVVSGQQDVQLNLGQLSNTGAGSVYAKSRLGLTLTGALNNNQGVLRSDGALELNAASLANTGGRVTSAGVATLKADAAVVNQGGQIISDARLTLSSGSLDNSQSGRIAGNGVALTTGAFDNHQDGRLTSTSALQLNAGLVNNSEAGRIASAMTLTAVVTGLNQTNDGKLYSNSDVRLDLSNGVLTNQGGLINAPGQLLLKNLAAVNNQDGEISSANGFSLVATSLDNTDGSVISDKALIVRIDQLLTNLRGLISAKGIQLNAATLDNRNAELSSLGELTATVGQFDNSGKGRLLANGALLLNADSLDNQSAGAVSGQQSVQLNVGQLINTGSGSIYAKNSLGLKVTGVLNNDQGTLRSGGTLALSTASLVNTAGSVTSAGASSLTVDGPVVNRGGQILGDSKLVLTSGSLDNSQNGRIAGKGVKLVTGTFDNQQGGRLTSTATLQLDATLVNNSDAGRIASAMALTAVVTGLNQTNDGRLYSNSDVSLDLSNGALNNDSGLITAPGQLLLKNLNAVSNRNGEISSANGFTLAAASLDNTGGSVLGDKALVVRVDQLLTNLRGLVSAKGIDLAAGELNNDSGSVSSDADLLLTIADKLSNQNGELTSAGNTTLNALSLGNANGQVMADRFLKLAITDAIDNQAGTLGAGKGANISAASLDNRQAGALVTDGQLDLTLTGALDNRASGSLQAKGPMNLTSQALDNRGGRVTAQNLLMIRSASLDNRGGAIRAEKGLQLFVDALDNSQTGLSTASKGLINSNAGLELVGTRLDNQNGLLNAAGLMQLQVDSVLNGNGRIASQADMVANVASLTQQGGELVAQGTLTLTGKTLDNRSGGLVGSTKALKIDVDDIDNKAGELSSQIGVDIIAKTLDNSDGGKVLAGTALGLTVTRVINLNKGLLFGNTLRLDGTRLENAGGTLASQQDLNISLSDELDNSGGLLSSESAMTVSAASLQNAAGSLSSADALKVTTTGALSNQAGAITTDAALTLSSASLDNSQAGKLSGKGATQVTTGTFDNSQGGRLTSSDTLQLTAGKVINQNAGRIASALALTASVTRLDQQAGELFSNTSLSLDLNKGQLNNQGGLINAPGVLLLKNLDGVANQNGEISSAQAFSLNAGSLDNSGGKLLSSQALTLVVNKALSNLKGNISGAALSINSDSLDNTEGMISSRADLDVTVNTALTNAKGTLIGDGNVNLSAATADNSLGQLASKQNLDARIGNLQQQNGQMLAQGTLTLRGEALDNRQNGFIGATKALAISVTSIDNRGGELSSQDMMTLTSQQLNNSDKGRVLAQKALNLNIAQTTNRTNGLLSSQAGLTLIGSTLDNTGGALSALKALGIDLSAALDNSQGLISGEDILTVKAGSLTNTAGSVSSAGTLTLDSAGAIGNQGGKLVTDGALDLKSASLDNRQLGNISGKGLLTLRTGDFDNSQNGRVSSSDRLELTSAQLNNSSGGSIGSSQALTASVSRLSQQGGRLFSNTSLSLDLNNGQLDNQGGLINAPGALVLNNVNEVLNQNGEISSAQAFTVNAQQLNNNGGKLLSNQVLTLRIARALNNVKGMIAAAGVDVVVNTLDNTSGTLTSRNNLGLTVTGLLTNRDNGLINATQALKVGAASLDNQNGQVLGGTSLILDAASINNTAKGLINSAGTLNLTAGSLDAGNGGEVSAARDMTLVLNALSLNGGRLMSDAGLSIDMAGNDLDNRSGLITADGSLSLSRLRDLNNQSGEVSSAQSFTLSGRTLDNTSGKLISSNVLTVSATGLLNQNGLISGWQGLNVAGNRLDNRNSGTLSSRSGNLVANLTGELLNGGNGALVSQNAMNVSADSLDNRGGILSSGTGQTLNVAGLLNNSQSGLIDSGAGLVVKANALSNAAGNLTAQQDLSFEGSSLDNSAGNLSSRGAMTLDLLESLTNTSGKLASGGTLLLRRSAAINNQAVQLISQSLMTLNTSGQLDNRNRGTVAANNTLAVVASGSVLNDADGLIYSQNADARVQAASLSNVRGTVQSVGALRVDAASTVDNQNGRIIAQSGDLNLSAANLYSQGGVLSSLQGAFTANVIGVLKNGYDTNRQGGVIQAQRLNLTALGGFDNYGGRVSARAGEALITTPGFDNRNGGLYAKGLVRVTGVNFDNSGDNDGQIAGGQVELNLSGALNNRLGIIESDSTLAITAASLDNQTGQLRALGGGGATNFQIGNLFDNRNGTLESANSDLILNAGGFLNGGGSLLHTGNGTFDISTANLTNAGGSIVTRGGLTLSADSWTNSSVIQAGRLTVNVNNLSQTASGQLLASTSLVGNGGNWNNDGLIASDGSLSFNLGGTYGGNGRLSSLGTLGLSAAQVNLNAASTIAGGGDTSVSVAGQLSNIGRLTSATNLTVNAGSINNQGTLGSGQALTVTTGSLVNDRGLVFSGNNMSLRVGSLNNSYANIYSLGNLSVDRNGQGALADSIVNSSASIQSDGSMSLAASTIQNIRAILTTSNGGIYTAMIVEGACNREFYNNDCSGKATHTWDITQREKLEVTAASAASGIIAGGNLNINGGDLFNQSSTIVTSGNLTATLNNLNNTGVEASDTETMRSFRSARTSNAGSWTNAARDFTEQYWFTSSGYDANNIGGLEAAMAKFIATTETEMPEFRKVTQLSNGDQSYAAVIQAGGAVNVNASNNIGNNVVRAGYSYVSGGSRTDTNAPGSQFSTRITVNQQLPPDLAQQQVNPLSLPGFSLPTGQNGLFRLSGQTGTAATVAQPVGLPQSWTMGSAAVSVAQREQTVSDAQASTIQIGSVGQIANATRQLASVTRQSAGVSANATAFDTSAPGAAPIGGLVLPGHNSDAAGVTSVDSVTGIATGNQGSGALLPVQSTGSTSGVPAITAISSGNSAAENAGLVQGIQVNKAGQVVNGTQGSLVSVFNQATTGAQSGATAAVTQVVVSAQGGTVIAPVRSSVAALVSPVTAAVLNPVTTTPASTASTQPATVAQASAITPAVSAAAQTITRVEGLPSSSFISKPQKYLIETNPVLTELKQFMSSDYLLAGLGYDPEVSAKRLGDGLYEQRLVQQAVVARTGQAFIDGQTSNEAQFKYLMNNAIASKQQLNLAVGVSLSSQQVAALTHDIVWLEEHEVNGEKVLVPVLYLAQADNRLGPTGALIAGNDVSLIAGQNLDNVGTLRAANNLSAAAGNDLVNSGLIEAGNRLDLLAGNDLINKAGGIISGRDVTLTALRGDVINERTVTSHQSASGDATWRQDFADSAARIEAANDMSLQAGRDVKNTGSVLQAGRDLSISAGRDVAIDSAQAEDGQTRGANSSNSSITQLSSTVSAGRDLTAQAGRDINVIASSIDAKRDIAMAATENLTLSSAADEEHSYGKSKKVTEQEDHVSQVSAELKAGGSVALQAGQNLDIIASRINAGSNIALDAAQDLTIASAQDESSYFYAKKSKGSFGRSSSKQQESYDSTNVASVINAGQDLTINTTKAADGSVSINGGHDVSVIGSQLSAGNDLILGATNDITVLSGVDEQGAYSKKSKSGAFGLSKSGKSELKTSSTQVASEMSAGNDVVVASGKDITLRASNIDAGNDVDLRAGLVDKTGDINLLSANDEASSQSDEYKNKTGLSASGGFLSISSAREAGGQAQSSTSVGSQINAAGDVSLQTERDINIVGSSVNAGANVSLNAGQDVNILAAQSTQSNQDWEKNRQSGIGVSSNANGVTFFAGVDRSKEKNRLEQHSAAASQVRAGEDLAVNAERDINQIGSDLQALNDINLTAGRNIKIDAARESQTVEQQRENSRNGLSASIDHNYGSTKDAISGAGKGEDATSKGSSTLKAVDSTSQFLSGPTGDGKFGNSKQGTSQQVVETTNRASTLDAGNNLNISASNDVQISGGQLQAGRDINIKGRDVTLDAAKGSYSQETSEQKSWSGIHGSSSGGFKLGVGGSGGVANADQSQGSSTVTVLQAGRDVNLKASNDLNLIGTQAQAERNINLNAGNTLNIKAAQNDSSTENTRKNGGGEAGIAIGPGGIGVYASVNIGKGDLEREGKQQQEAYLYAGNHLGFTSGQDTNIAGATLRGNDVVGRVGRDLNVTSLPDTGKAQGKEFDLSATVVVGFGGSVSGSVGYGQTNGSKNWIEEQTRITAKDKVDIRTENHTQLDGALIASDSGNLKLDTNTLGYSDIAGKDKEHGYYLNVGGSYGTGSSTTQDSSQVGKGDNQKNGWSVEGWNYNTDREQIVRGTVGAGDVVVRSDTGVKDSTAGLNRDVDKAYEITRDDEHRTDVYVTKSSLEAASQPVVTATQWANQLLTYNETARQNYEEASRGLTRAVNKIESTLGRKMDASAASLMGADFAENTLDSLLQGGMTRSQAMKTMADPAFQETVVAEIARLAGIDLTSVEVLDQTLQTDNKANSSGSIELPATPVNASNAEKLTAAQETLRSMASINQYIQEHPDQQEAVSVLVAMAQGPKGLVQLAVFNAVSETPLGQNIGQRLAEYGEVLGEQVANAMEGEKINKDDNTGAYLIGGGVLTAGILTGMLVSGKSVAKSRTISAEMKADPYHPDWKNYTGTDRGVGADVVKGGGEAKGGAGKAAESPSGPRNAKDLAGGPLEHATQVSGRFKNDGGPSNGTVYRADNQGNITSYAVYDSEGLIVKRVGVTGAAHANVPTPHVIEYGRNTLPDGTVRVQSPSTKSAPRPANLDEIP</sequence>
<feature type="region of interest" description="Disordered" evidence="1">
    <location>
        <begin position="6041"/>
        <end position="6071"/>
    </location>
</feature>
<feature type="region of interest" description="Disordered" evidence="1">
    <location>
        <begin position="5667"/>
        <end position="5688"/>
    </location>
</feature>
<evidence type="ECO:0000313" key="3">
    <source>
        <dbReference type="EMBL" id="RMM14384.1"/>
    </source>
</evidence>
<feature type="region of interest" description="Disordered" evidence="1">
    <location>
        <begin position="5252"/>
        <end position="5334"/>
    </location>
</feature>
<dbReference type="NCBIfam" id="TIGR01731">
    <property type="entry name" value="fil_hemag_20aa"/>
    <property type="match status" value="88"/>
</dbReference>
<dbReference type="Proteomes" id="UP000278587">
    <property type="component" value="Unassembled WGS sequence"/>
</dbReference>
<feature type="compositionally biased region" description="Basic and acidic residues" evidence="1">
    <location>
        <begin position="4840"/>
        <end position="4857"/>
    </location>
</feature>
<feature type="compositionally biased region" description="Polar residues" evidence="1">
    <location>
        <begin position="5322"/>
        <end position="5334"/>
    </location>
</feature>
<evidence type="ECO:0000259" key="2">
    <source>
        <dbReference type="SMART" id="SM00912"/>
    </source>
</evidence>
<dbReference type="Pfam" id="PF05594">
    <property type="entry name" value="Fil_haemagg"/>
    <property type="match status" value="41"/>
</dbReference>
<feature type="region of interest" description="Disordered" evidence="1">
    <location>
        <begin position="6142"/>
        <end position="6167"/>
    </location>
</feature>
<dbReference type="InterPro" id="IPR029114">
    <property type="entry name" value="Ntox24"/>
</dbReference>
<accession>A0A0P9KJY9</accession>
<dbReference type="SMART" id="SM00912">
    <property type="entry name" value="Haemagg_act"/>
    <property type="match status" value="1"/>
</dbReference>
<dbReference type="InterPro" id="IPR025157">
    <property type="entry name" value="Hemagglutinin_rpt"/>
</dbReference>
<feature type="compositionally biased region" description="Polar residues" evidence="1">
    <location>
        <begin position="5295"/>
        <end position="5312"/>
    </location>
</feature>
<dbReference type="InterPro" id="IPR011050">
    <property type="entry name" value="Pectin_lyase_fold/virulence"/>
</dbReference>
<dbReference type="Pfam" id="PF15529">
    <property type="entry name" value="Ntox24"/>
    <property type="match status" value="1"/>
</dbReference>
<dbReference type="InterPro" id="IPR010069">
    <property type="entry name" value="CdiA_FHA1_rpt"/>
</dbReference>
<dbReference type="Pfam" id="PF13332">
    <property type="entry name" value="Fil_haemagg_2"/>
    <property type="match status" value="4"/>
</dbReference>
<comment type="caution">
    <text evidence="3">The sequence shown here is derived from an EMBL/GenBank/DDBJ whole genome shotgun (WGS) entry which is preliminary data.</text>
</comment>
<proteinExistence type="predicted"/>
<dbReference type="InterPro" id="IPR008619">
    <property type="entry name" value="Filamentous_hemagglutn_rpt"/>
</dbReference>
<protein>
    <submittedName>
        <fullName evidence="3">Adhesin/filamentous hemagglutinin, ShlA/HecA/FhaA family</fullName>
    </submittedName>
</protein>
<gene>
    <name evidence="3" type="ORF">ALQ84_05363</name>
</gene>
<organism evidence="3 4">
    <name type="scientific">Pseudomonas caricapapayae</name>
    <dbReference type="NCBI Taxonomy" id="46678"/>
    <lineage>
        <taxon>Bacteria</taxon>
        <taxon>Pseudomonadati</taxon>
        <taxon>Pseudomonadota</taxon>
        <taxon>Gammaproteobacteria</taxon>
        <taxon>Pseudomonadales</taxon>
        <taxon>Pseudomonadaceae</taxon>
        <taxon>Pseudomonas</taxon>
    </lineage>
</organism>
<feature type="region of interest" description="Disordered" evidence="1">
    <location>
        <begin position="4774"/>
        <end position="4794"/>
    </location>
</feature>
<feature type="domain" description="Filamentous haemagglutinin FhaB/tRNA nuclease CdiA-like TPS" evidence="2">
    <location>
        <begin position="72"/>
        <end position="193"/>
    </location>
</feature>
<dbReference type="NCBIfam" id="TIGR01901">
    <property type="entry name" value="adhes_NPXG"/>
    <property type="match status" value="1"/>
</dbReference>
<evidence type="ECO:0000256" key="1">
    <source>
        <dbReference type="SAM" id="MobiDB-lite"/>
    </source>
</evidence>
<feature type="compositionally biased region" description="Low complexity" evidence="1">
    <location>
        <begin position="4785"/>
        <end position="4794"/>
    </location>
</feature>
<evidence type="ECO:0000313" key="4">
    <source>
        <dbReference type="Proteomes" id="UP000278587"/>
    </source>
</evidence>
<dbReference type="GO" id="GO:0003824">
    <property type="term" value="F:catalytic activity"/>
    <property type="evidence" value="ECO:0007669"/>
    <property type="project" value="UniProtKB-ARBA"/>
</dbReference>
<reference evidence="3 4" key="1">
    <citation type="submission" date="2018-08" db="EMBL/GenBank/DDBJ databases">
        <title>Recombination of ecologically and evolutionarily significant loci maintains genetic cohesion in the Pseudomonas syringae species complex.</title>
        <authorList>
            <person name="Dillon M."/>
            <person name="Thakur S."/>
            <person name="Almeida R.N.D."/>
            <person name="Weir B.S."/>
            <person name="Guttman D.S."/>
        </authorList>
    </citation>
    <scope>NUCLEOTIDE SEQUENCE [LARGE SCALE GENOMIC DNA]</scope>
    <source>
        <strain evidence="3 4">ICMP 4086</strain>
    </source>
</reference>
<dbReference type="EMBL" id="RBOC01000026">
    <property type="protein sequence ID" value="RMM14384.1"/>
    <property type="molecule type" value="Genomic_DNA"/>
</dbReference>
<dbReference type="SUPFAM" id="SSF51126">
    <property type="entry name" value="Pectin lyase-like"/>
    <property type="match status" value="1"/>
</dbReference>
<feature type="compositionally biased region" description="Low complexity" evidence="1">
    <location>
        <begin position="5667"/>
        <end position="5678"/>
    </location>
</feature>